<feature type="transmembrane region" description="Helical" evidence="8">
    <location>
        <begin position="138"/>
        <end position="160"/>
    </location>
</feature>
<evidence type="ECO:0000256" key="5">
    <source>
        <dbReference type="ARBA" id="ARBA00022692"/>
    </source>
</evidence>
<dbReference type="PANTHER" id="PTHR23504:SF15">
    <property type="entry name" value="MAJOR FACILITATOR SUPERFAMILY (MFS) PROFILE DOMAIN-CONTAINING PROTEIN"/>
    <property type="match status" value="1"/>
</dbReference>
<dbReference type="InterPro" id="IPR011701">
    <property type="entry name" value="MFS"/>
</dbReference>
<dbReference type="SUPFAM" id="SSF103473">
    <property type="entry name" value="MFS general substrate transporter"/>
    <property type="match status" value="1"/>
</dbReference>
<accession>A0A9Q6Z8T0</accession>
<feature type="transmembrane region" description="Helical" evidence="8">
    <location>
        <begin position="80"/>
        <end position="99"/>
    </location>
</feature>
<evidence type="ECO:0000259" key="9">
    <source>
        <dbReference type="PROSITE" id="PS50850"/>
    </source>
</evidence>
<dbReference type="EMBL" id="CP068108">
    <property type="protein sequence ID" value="QQU01692.1"/>
    <property type="molecule type" value="Genomic_DNA"/>
</dbReference>
<dbReference type="GeneID" id="93527620"/>
<comment type="similarity">
    <text evidence="3">Belongs to the major facilitator superfamily. TCR/Tet family.</text>
</comment>
<evidence type="ECO:0000256" key="7">
    <source>
        <dbReference type="ARBA" id="ARBA00023136"/>
    </source>
</evidence>
<dbReference type="Gene3D" id="1.20.1250.20">
    <property type="entry name" value="MFS general substrate transporter like domains"/>
    <property type="match status" value="1"/>
</dbReference>
<feature type="transmembrane region" description="Helical" evidence="8">
    <location>
        <begin position="216"/>
        <end position="232"/>
    </location>
</feature>
<feature type="transmembrane region" description="Helical" evidence="8">
    <location>
        <begin position="166"/>
        <end position="186"/>
    </location>
</feature>
<feature type="transmembrane region" description="Helical" evidence="8">
    <location>
        <begin position="373"/>
        <end position="394"/>
    </location>
</feature>
<comment type="function">
    <text evidence="1">Resistance to tetracycline by an active tetracycline efflux. This is an energy-dependent process that decreases the accumulation of the antibiotic in whole cells. This protein functions as a metal-tetracycline/H(+) antiporter.</text>
</comment>
<dbReference type="InterPro" id="IPR001958">
    <property type="entry name" value="Tet-R_TetA/multi-R_MdtG-like"/>
</dbReference>
<dbReference type="Pfam" id="PF07690">
    <property type="entry name" value="MFS_1"/>
    <property type="match status" value="1"/>
</dbReference>
<evidence type="ECO:0000313" key="11">
    <source>
        <dbReference type="Proteomes" id="UP000596202"/>
    </source>
</evidence>
<proteinExistence type="inferred from homology"/>
<evidence type="ECO:0000256" key="6">
    <source>
        <dbReference type="ARBA" id="ARBA00022989"/>
    </source>
</evidence>
<evidence type="ECO:0000256" key="1">
    <source>
        <dbReference type="ARBA" id="ARBA00003279"/>
    </source>
</evidence>
<feature type="transmembrane region" description="Helical" evidence="8">
    <location>
        <begin position="283"/>
        <end position="300"/>
    </location>
</feature>
<feature type="transmembrane region" description="Helical" evidence="8">
    <location>
        <begin position="252"/>
        <end position="271"/>
    </location>
</feature>
<protein>
    <submittedName>
        <fullName evidence="10">Tetracycline resistance MFS efflux pump</fullName>
    </submittedName>
</protein>
<keyword evidence="5 8" id="KW-0812">Transmembrane</keyword>
<reference evidence="10 11" key="1">
    <citation type="submission" date="2021-01" db="EMBL/GenBank/DDBJ databases">
        <title>FDA dAtabase for Regulatory Grade micrObial Sequences (FDA-ARGOS): Supporting development and validation of Infectious Disease Dx tests.</title>
        <authorList>
            <person name="Sproer C."/>
            <person name="Gronow S."/>
            <person name="Severitt S."/>
            <person name="Schroder I."/>
            <person name="Tallon L."/>
            <person name="Sadzewicz L."/>
            <person name="Zhao X."/>
            <person name="Boylan J."/>
            <person name="Ott S."/>
            <person name="Bowen H."/>
            <person name="Vavikolanu K."/>
            <person name="Mehta A."/>
            <person name="Aluvathingal J."/>
            <person name="Nadendla S."/>
            <person name="Lowell S."/>
            <person name="Myers T."/>
            <person name="Yan Y."/>
            <person name="Sichtig H."/>
        </authorList>
    </citation>
    <scope>NUCLEOTIDE SEQUENCE [LARGE SCALE GENOMIC DNA]</scope>
    <source>
        <strain evidence="10 11">FDAARGOS_1131</strain>
    </source>
</reference>
<comment type="subcellular location">
    <subcellularLocation>
        <location evidence="2">Membrane</location>
        <topology evidence="2">Multi-pass membrane protein</topology>
    </subcellularLocation>
</comment>
<feature type="transmembrane region" description="Helical" evidence="8">
    <location>
        <begin position="339"/>
        <end position="361"/>
    </location>
</feature>
<dbReference type="AlphaFoldDB" id="A0A9Q6Z8T0"/>
<keyword evidence="6 8" id="KW-1133">Transmembrane helix</keyword>
<dbReference type="GO" id="GO:0022857">
    <property type="term" value="F:transmembrane transporter activity"/>
    <property type="evidence" value="ECO:0007669"/>
    <property type="project" value="InterPro"/>
</dbReference>
<dbReference type="RefSeq" id="WP_002992370.1">
    <property type="nucleotide sequence ID" value="NZ_CP068108.1"/>
</dbReference>
<dbReference type="InterPro" id="IPR020846">
    <property type="entry name" value="MFS_dom"/>
</dbReference>
<evidence type="ECO:0000256" key="4">
    <source>
        <dbReference type="ARBA" id="ARBA00022448"/>
    </source>
</evidence>
<dbReference type="PROSITE" id="PS00216">
    <property type="entry name" value="SUGAR_TRANSPORT_1"/>
    <property type="match status" value="1"/>
</dbReference>
<dbReference type="Proteomes" id="UP000596202">
    <property type="component" value="Chromosome"/>
</dbReference>
<sequence length="399" mass="44578">MTFKNKTKIVIFITITLVLDTAGFGIIFPILPDLLKELLHQDLSHAAKFAGILALAYAFMQFIFAPIIGYISDQYGRRPVLLFSLLGFSLDCFFMAFASTYELLVVGRIIAGITGATFAVASAAIVDISTEDERTKYFGYLHAAFALGFILGPLMGGILGEYNLRLPFVFTGCLTLVNMCYGYFYFPETNRVKSKAKFAFATTFEQWKHIQSIQNVGLLLVVFFFLALASHSMESTWSFYTVGKYDWSKQQIGLSLTVIGILTLLIQTYLIQFVSKYLTDQQLITWGIVFSIGGLLLISLSSTALILWTGMILYLIGSIQQTGFQSLLSKLVQENKQGILQGILSSINGLTTLIGPLLFTYLFYSFSKPEHTFVFHGISFFVAAIFCLLALILFKKQMR</sequence>
<feature type="transmembrane region" description="Helical" evidence="8">
    <location>
        <begin position="105"/>
        <end position="126"/>
    </location>
</feature>
<keyword evidence="4" id="KW-0813">Transport</keyword>
<dbReference type="PANTHER" id="PTHR23504">
    <property type="entry name" value="MAJOR FACILITATOR SUPERFAMILY DOMAIN-CONTAINING PROTEIN 10"/>
    <property type="match status" value="1"/>
</dbReference>
<evidence type="ECO:0000313" key="10">
    <source>
        <dbReference type="EMBL" id="QQU01692.1"/>
    </source>
</evidence>
<dbReference type="OrthoDB" id="9793283at2"/>
<dbReference type="GO" id="GO:0016020">
    <property type="term" value="C:membrane"/>
    <property type="evidence" value="ECO:0007669"/>
    <property type="project" value="UniProtKB-SubCell"/>
</dbReference>
<feature type="transmembrane region" description="Helical" evidence="8">
    <location>
        <begin position="9"/>
        <end position="31"/>
    </location>
</feature>
<dbReference type="PRINTS" id="PR01035">
    <property type="entry name" value="TCRTETA"/>
</dbReference>
<evidence type="ECO:0000256" key="8">
    <source>
        <dbReference type="SAM" id="Phobius"/>
    </source>
</evidence>
<name>A0A9Q6Z8T0_MYROD</name>
<feature type="transmembrane region" description="Helical" evidence="8">
    <location>
        <begin position="51"/>
        <end position="71"/>
    </location>
</feature>
<dbReference type="InterPro" id="IPR036259">
    <property type="entry name" value="MFS_trans_sf"/>
</dbReference>
<evidence type="ECO:0000256" key="2">
    <source>
        <dbReference type="ARBA" id="ARBA00004141"/>
    </source>
</evidence>
<keyword evidence="7 8" id="KW-0472">Membrane</keyword>
<gene>
    <name evidence="10" type="ORF">I6I88_08135</name>
</gene>
<dbReference type="PROSITE" id="PS50850">
    <property type="entry name" value="MFS"/>
    <property type="match status" value="1"/>
</dbReference>
<evidence type="ECO:0000256" key="3">
    <source>
        <dbReference type="ARBA" id="ARBA00007520"/>
    </source>
</evidence>
<dbReference type="InterPro" id="IPR005829">
    <property type="entry name" value="Sugar_transporter_CS"/>
</dbReference>
<feature type="domain" description="Major facilitator superfamily (MFS) profile" evidence="9">
    <location>
        <begin position="9"/>
        <end position="399"/>
    </location>
</feature>
<organism evidence="10 11">
    <name type="scientific">Myroides odoratus</name>
    <name type="common">Flavobacterium odoratum</name>
    <dbReference type="NCBI Taxonomy" id="256"/>
    <lineage>
        <taxon>Bacteria</taxon>
        <taxon>Pseudomonadati</taxon>
        <taxon>Bacteroidota</taxon>
        <taxon>Flavobacteriia</taxon>
        <taxon>Flavobacteriales</taxon>
        <taxon>Flavobacteriaceae</taxon>
        <taxon>Myroides</taxon>
    </lineage>
</organism>